<organism evidence="2 3">
    <name type="scientific">Trichococcus palustris</name>
    <dbReference type="NCBI Taxonomy" id="140314"/>
    <lineage>
        <taxon>Bacteria</taxon>
        <taxon>Bacillati</taxon>
        <taxon>Bacillota</taxon>
        <taxon>Bacilli</taxon>
        <taxon>Lactobacillales</taxon>
        <taxon>Carnobacteriaceae</taxon>
        <taxon>Trichococcus</taxon>
    </lineage>
</organism>
<feature type="domain" description="Transposase IS204/IS1001/IS1096/IS1165 DDE" evidence="1">
    <location>
        <begin position="1"/>
        <end position="89"/>
    </location>
</feature>
<evidence type="ECO:0000259" key="1">
    <source>
        <dbReference type="Pfam" id="PF01610"/>
    </source>
</evidence>
<dbReference type="Pfam" id="PF01610">
    <property type="entry name" value="DDE_Tnp_ISL3"/>
    <property type="match status" value="1"/>
</dbReference>
<dbReference type="InterPro" id="IPR002560">
    <property type="entry name" value="Transposase_DDE"/>
</dbReference>
<dbReference type="AlphaFoldDB" id="A0A143YV41"/>
<dbReference type="PANTHER" id="PTHR33498:SF1">
    <property type="entry name" value="TRANSPOSASE FOR INSERTION SEQUENCE ELEMENT IS1557"/>
    <property type="match status" value="1"/>
</dbReference>
<accession>A0A143YV41</accession>
<evidence type="ECO:0000313" key="3">
    <source>
        <dbReference type="Proteomes" id="UP000242754"/>
    </source>
</evidence>
<protein>
    <submittedName>
        <fullName evidence="2">Transposase is204/is1001/is1096/is1165</fullName>
    </submittedName>
</protein>
<proteinExistence type="predicted"/>
<dbReference type="EMBL" id="FJNE01000006">
    <property type="protein sequence ID" value="CZQ96642.1"/>
    <property type="molecule type" value="Genomic_DNA"/>
</dbReference>
<evidence type="ECO:0000313" key="2">
    <source>
        <dbReference type="EMBL" id="CZQ96642.1"/>
    </source>
</evidence>
<name>A0A143YV41_9LACT</name>
<reference evidence="2 3" key="1">
    <citation type="submission" date="2016-02" db="EMBL/GenBank/DDBJ databases">
        <authorList>
            <person name="Wen L."/>
            <person name="He K."/>
            <person name="Yang H."/>
        </authorList>
    </citation>
    <scope>NUCLEOTIDE SEQUENCE [LARGE SCALE GENOMIC DNA]</scope>
    <source>
        <strain evidence="2">Trichococcus palustris</strain>
    </source>
</reference>
<dbReference type="STRING" id="140314.SAMN04488076_10471"/>
<dbReference type="InterPro" id="IPR047951">
    <property type="entry name" value="Transpos_ISL3"/>
</dbReference>
<keyword evidence="3" id="KW-1185">Reference proteome</keyword>
<dbReference type="Proteomes" id="UP000242754">
    <property type="component" value="Unassembled WGS sequence"/>
</dbReference>
<gene>
    <name evidence="2" type="ORF">Tpal_2034</name>
</gene>
<dbReference type="OrthoDB" id="287363at2"/>
<sequence length="127" mass="14707">MCIDDFALCKRMDYGTIMIDSLSHKVIDLIHSRSTEDVAEWLKLFPHLILVSRDGATLYKNAVTEANPDIHQISDRFHLLKNLTDYAKKAIQAVCCHQRLSWHHQETLLKCLLIKQLNITQLPINKK</sequence>
<dbReference type="PANTHER" id="PTHR33498">
    <property type="entry name" value="TRANSPOSASE FOR INSERTION SEQUENCE ELEMENT IS1557"/>
    <property type="match status" value="1"/>
</dbReference>
<dbReference type="RefSeq" id="WP_087033589.1">
    <property type="nucleotide sequence ID" value="NZ_FJNE01000006.1"/>
</dbReference>